<dbReference type="InterPro" id="IPR019775">
    <property type="entry name" value="WD40_repeat_CS"/>
</dbReference>
<comment type="subunit">
    <text evidence="10">Interacts with FTSJ1; the interaction is direct, and required for 2'-O-methylation of position 34 in substrate tRNAs. Interacts with IRS4. Interacts with STK11/LKB1.</text>
</comment>
<evidence type="ECO:0000256" key="1">
    <source>
        <dbReference type="ARBA" id="ARBA00004496"/>
    </source>
</evidence>
<dbReference type="OMA" id="IIVWSCF"/>
<keyword evidence="13" id="KW-1185">Reference proteome</keyword>
<dbReference type="InParanoid" id="A0A4W3K3Z3"/>
<dbReference type="GO" id="GO:0005737">
    <property type="term" value="C:cytoplasm"/>
    <property type="evidence" value="ECO:0007669"/>
    <property type="project" value="UniProtKB-SubCell"/>
</dbReference>
<evidence type="ECO:0000256" key="11">
    <source>
        <dbReference type="PROSITE-ProRule" id="PRU00221"/>
    </source>
</evidence>
<protein>
    <recommendedName>
        <fullName evidence="7">tRNA (34-2'-O)-methyltransferase regulator WDR6</fullName>
    </recommendedName>
    <alternativeName>
        <fullName evidence="8">WD repeat-containing protein 6</fullName>
    </alternativeName>
</protein>
<keyword evidence="3 11" id="KW-0853">WD repeat</keyword>
<dbReference type="InterPro" id="IPR036322">
    <property type="entry name" value="WD40_repeat_dom_sf"/>
</dbReference>
<comment type="similarity">
    <text evidence="6">Belongs to the WD repeat WDR6 family.</text>
</comment>
<dbReference type="InterPro" id="IPR015943">
    <property type="entry name" value="WD40/YVTN_repeat-like_dom_sf"/>
</dbReference>
<dbReference type="GeneID" id="103176791"/>
<reference evidence="12" key="5">
    <citation type="submission" date="2025-09" db="UniProtKB">
        <authorList>
            <consortium name="Ensembl"/>
        </authorList>
    </citation>
    <scope>IDENTIFICATION</scope>
</reference>
<evidence type="ECO:0000256" key="9">
    <source>
        <dbReference type="ARBA" id="ARBA00045751"/>
    </source>
</evidence>
<accession>A0A4W3K3Z3</accession>
<proteinExistence type="inferred from homology"/>
<comment type="subcellular location">
    <subcellularLocation>
        <location evidence="1">Cytoplasm</location>
    </subcellularLocation>
</comment>
<keyword evidence="4" id="KW-0819">tRNA processing</keyword>
<dbReference type="PROSITE" id="PS50294">
    <property type="entry name" value="WD_REPEATS_REGION"/>
    <property type="match status" value="1"/>
</dbReference>
<evidence type="ECO:0000313" key="13">
    <source>
        <dbReference type="Proteomes" id="UP000314986"/>
    </source>
</evidence>
<dbReference type="Ensembl" id="ENSCMIT00000046301.1">
    <property type="protein sequence ID" value="ENSCMIP00000045648.1"/>
    <property type="gene ID" value="ENSCMIG00000018814.1"/>
</dbReference>
<evidence type="ECO:0000313" key="12">
    <source>
        <dbReference type="Ensembl" id="ENSCMIP00000045648.1"/>
    </source>
</evidence>
<dbReference type="InterPro" id="IPR001680">
    <property type="entry name" value="WD40_rpt"/>
</dbReference>
<dbReference type="PROSITE" id="PS50082">
    <property type="entry name" value="WD_REPEATS_2"/>
    <property type="match status" value="3"/>
</dbReference>
<evidence type="ECO:0000256" key="5">
    <source>
        <dbReference type="ARBA" id="ARBA00022737"/>
    </source>
</evidence>
<dbReference type="AlphaFoldDB" id="A0A4W3K3Z3"/>
<evidence type="ECO:0000256" key="3">
    <source>
        <dbReference type="ARBA" id="ARBA00022574"/>
    </source>
</evidence>
<dbReference type="PROSITE" id="PS00678">
    <property type="entry name" value="WD_REPEATS_1"/>
    <property type="match status" value="1"/>
</dbReference>
<feature type="repeat" description="WD" evidence="11">
    <location>
        <begin position="256"/>
        <end position="286"/>
    </location>
</feature>
<dbReference type="OrthoDB" id="5594999at2759"/>
<dbReference type="Gene3D" id="2.130.10.10">
    <property type="entry name" value="YVTN repeat-like/Quinoprotein amine dehydrogenase"/>
    <property type="match status" value="4"/>
</dbReference>
<dbReference type="SMART" id="SM00320">
    <property type="entry name" value="WD40"/>
    <property type="match status" value="9"/>
</dbReference>
<evidence type="ECO:0000256" key="8">
    <source>
        <dbReference type="ARBA" id="ARBA00041816"/>
    </source>
</evidence>
<evidence type="ECO:0000256" key="10">
    <source>
        <dbReference type="ARBA" id="ARBA00047056"/>
    </source>
</evidence>
<comment type="function">
    <text evidence="9">Together with methyltransferase FTSJ1, methylates the 2'-O-ribose of nucleotides at position 34 of the tRNA anticodon loop of substrate tRNAs. Required for the correct positioning of the substrate tRNA for methylation. Required to suppress amino acid starvation-induced autophagy. Enhances the STK11/LKB1-induced cell growth suppression activity.</text>
</comment>
<dbReference type="PANTHER" id="PTHR14344">
    <property type="entry name" value="WD REPEAT PROTEIN"/>
    <property type="match status" value="1"/>
</dbReference>
<reference evidence="13" key="3">
    <citation type="journal article" date="2014" name="Nature">
        <title>Elephant shark genome provides unique insights into gnathostome evolution.</title>
        <authorList>
            <consortium name="International Elephant Shark Genome Sequencing Consortium"/>
            <person name="Venkatesh B."/>
            <person name="Lee A.P."/>
            <person name="Ravi V."/>
            <person name="Maurya A.K."/>
            <person name="Lian M.M."/>
            <person name="Swann J.B."/>
            <person name="Ohta Y."/>
            <person name="Flajnik M.F."/>
            <person name="Sutoh Y."/>
            <person name="Kasahara M."/>
            <person name="Hoon S."/>
            <person name="Gangu V."/>
            <person name="Roy S.W."/>
            <person name="Irimia M."/>
            <person name="Korzh V."/>
            <person name="Kondrychyn I."/>
            <person name="Lim Z.W."/>
            <person name="Tay B.H."/>
            <person name="Tohari S."/>
            <person name="Kong K.W."/>
            <person name="Ho S."/>
            <person name="Lorente-Galdos B."/>
            <person name="Quilez J."/>
            <person name="Marques-Bonet T."/>
            <person name="Raney B.J."/>
            <person name="Ingham P.W."/>
            <person name="Tay A."/>
            <person name="Hillier L.W."/>
            <person name="Minx P."/>
            <person name="Boehm T."/>
            <person name="Wilson R.K."/>
            <person name="Brenner S."/>
            <person name="Warren W.C."/>
        </authorList>
    </citation>
    <scope>NUCLEOTIDE SEQUENCE [LARGE SCALE GENOMIC DNA]</scope>
</reference>
<dbReference type="GO" id="GO:0030488">
    <property type="term" value="P:tRNA methylation"/>
    <property type="evidence" value="ECO:0007669"/>
    <property type="project" value="TreeGrafter"/>
</dbReference>
<evidence type="ECO:0000256" key="7">
    <source>
        <dbReference type="ARBA" id="ARBA00040154"/>
    </source>
</evidence>
<dbReference type="GeneTree" id="ENSGT00420000029923"/>
<gene>
    <name evidence="12" type="primary">wdr6</name>
</gene>
<dbReference type="STRING" id="7868.ENSCMIP00000045648"/>
<dbReference type="PANTHER" id="PTHR14344:SF3">
    <property type="entry name" value="WD REPEAT-CONTAINING PROTEIN 6"/>
    <property type="match status" value="1"/>
</dbReference>
<reference evidence="13" key="1">
    <citation type="journal article" date="2006" name="Science">
        <title>Ancient noncoding elements conserved in the human genome.</title>
        <authorList>
            <person name="Venkatesh B."/>
            <person name="Kirkness E.F."/>
            <person name="Loh Y.H."/>
            <person name="Halpern A.L."/>
            <person name="Lee A.P."/>
            <person name="Johnson J."/>
            <person name="Dandona N."/>
            <person name="Viswanathan L.D."/>
            <person name="Tay A."/>
            <person name="Venter J.C."/>
            <person name="Strausberg R.L."/>
            <person name="Brenner S."/>
        </authorList>
    </citation>
    <scope>NUCLEOTIDE SEQUENCE [LARGE SCALE GENOMIC DNA]</scope>
</reference>
<reference evidence="13" key="2">
    <citation type="journal article" date="2007" name="PLoS Biol.">
        <title>Survey sequencing and comparative analysis of the elephant shark (Callorhinchus milii) genome.</title>
        <authorList>
            <person name="Venkatesh B."/>
            <person name="Kirkness E.F."/>
            <person name="Loh Y.H."/>
            <person name="Halpern A.L."/>
            <person name="Lee A.P."/>
            <person name="Johnson J."/>
            <person name="Dandona N."/>
            <person name="Viswanathan L.D."/>
            <person name="Tay A."/>
            <person name="Venter J.C."/>
            <person name="Strausberg R.L."/>
            <person name="Brenner S."/>
        </authorList>
    </citation>
    <scope>NUCLEOTIDE SEQUENCE [LARGE SCALE GENOMIC DNA]</scope>
</reference>
<dbReference type="CTD" id="11180"/>
<keyword evidence="5" id="KW-0677">Repeat</keyword>
<sequence>MQSESVLLLSPITALQFVGDCLLSGEGADVHVYTLSPASDSHRAITRNVLRNYCIHGIKPQPGSHTQAHGSLLAVFGAKGLIVLQLCVRDEGPDLRETGQLRELHDWIWDLQWLKGDHVSNVYFGLALGHNSVVLYDYEAGNALREIHCDEKCILYSACFVGCSWAELVLVSGTVFNQLVIWRMEGPTDPGGRVKTAKRIIGHNGVIFSISYLESKGILASASDDRSIRVWNVGNLLHNLGAETSGAASVQCLLKLYGHQSRVWSVKLLEDYIISVGEDSACIVWDYSGEIVNTFKGHKGRSVRALAVNEDQGWVVTGGADSGIRLWTIKEKESEDLAITQLNLGDAEKPKMPKAVKLVDQTRLLVMTDAGGIYCYHLASKEWKLLLRDPSYQSYSLLEVTALPNGSGLCAAGNIKGHIKIFLISNPGDAVERMVYRGKVHSLDWVWREEDRPGMCNLFSSGPDGALFWWAVSWEADRVTSVVASCRYSLPLCKQRWHTSAAFLPEGDFLVCGDRRGSVLLYPCAERPSPVAAGEPGGLDPASRWFANEEETTGAREPASALFGLHGKLGVTSVLCHRGFVYSTGRDGCYRQLRLEHGALRVQRSQRAGGGMDWIERLLLTPGGELVVLGFHATRLVLTSAGTGETLRSIACGGGHRSWSYACSARGETFAYVKSGDVFLCQATLRTPTCRPVVKESLHGREVTCVRLVERARVSGTGPVSVLVASSEDTTLSVLAFQETSGSLSKLTTIGDHISSVRTVAVARAGRGLNRADGEGSGARAVLFSAGGRAELHCCQLLIGRDAVRAGVSCEVAHLASHRLGEEWERLKNRHRRKKTDPETRYMSIAVVDDGIDQGGPPMYFLAAACSDGGVRLFMMDEGQKKILLLAESFYHQRCVLKVETFKHQPTTGQSGSVFLCSAATDGRIVFWDLTHTIERARREQSICDKVHQPWELGAPCFALKSHQCGINSLQVRAVGGERYLVASGGDDNALHVSVISVGTPSRCPEPGQRDQASVRLIRQLRVADAHSAHVTGVRILSSEILASVSVDQRLTHWRLSEAGVGFLQSKHCHVPDATDLDSWEAEGRGSRYFAICGQGLQIFHSHHIE</sequence>
<dbReference type="Proteomes" id="UP000314986">
    <property type="component" value="Unassembled WGS sequence"/>
</dbReference>
<dbReference type="Pfam" id="PF00400">
    <property type="entry name" value="WD40"/>
    <property type="match status" value="3"/>
</dbReference>
<organism evidence="12 13">
    <name type="scientific">Callorhinchus milii</name>
    <name type="common">Ghost shark</name>
    <dbReference type="NCBI Taxonomy" id="7868"/>
    <lineage>
        <taxon>Eukaryota</taxon>
        <taxon>Metazoa</taxon>
        <taxon>Chordata</taxon>
        <taxon>Craniata</taxon>
        <taxon>Vertebrata</taxon>
        <taxon>Chondrichthyes</taxon>
        <taxon>Holocephali</taxon>
        <taxon>Chimaeriformes</taxon>
        <taxon>Callorhinchidae</taxon>
        <taxon>Callorhinchus</taxon>
    </lineage>
</organism>
<evidence type="ECO:0000256" key="6">
    <source>
        <dbReference type="ARBA" id="ARBA00038255"/>
    </source>
</evidence>
<reference evidence="12" key="4">
    <citation type="submission" date="2025-08" db="UniProtKB">
        <authorList>
            <consortium name="Ensembl"/>
        </authorList>
    </citation>
    <scope>IDENTIFICATION</scope>
</reference>
<keyword evidence="2" id="KW-0963">Cytoplasm</keyword>
<feature type="repeat" description="WD" evidence="11">
    <location>
        <begin position="200"/>
        <end position="233"/>
    </location>
</feature>
<dbReference type="SUPFAM" id="SSF50978">
    <property type="entry name" value="WD40 repeat-like"/>
    <property type="match status" value="3"/>
</dbReference>
<evidence type="ECO:0000256" key="4">
    <source>
        <dbReference type="ARBA" id="ARBA00022694"/>
    </source>
</evidence>
<name>A0A4W3K3Z3_CALMI</name>
<dbReference type="KEGG" id="cmk:103176791"/>
<feature type="repeat" description="WD" evidence="11">
    <location>
        <begin position="303"/>
        <end position="337"/>
    </location>
</feature>
<evidence type="ECO:0000256" key="2">
    <source>
        <dbReference type="ARBA" id="ARBA00022490"/>
    </source>
</evidence>
<dbReference type="InterPro" id="IPR051973">
    <property type="entry name" value="tRNA_Anticodon_Mtase-Reg"/>
</dbReference>